<feature type="active site" evidence="8">
    <location>
        <position position="203"/>
    </location>
</feature>
<dbReference type="SUPFAM" id="SSF52317">
    <property type="entry name" value="Class I glutamine amidotransferase-like"/>
    <property type="match status" value="1"/>
</dbReference>
<keyword evidence="10" id="KW-1185">Reference proteome</keyword>
<organism evidence="9 10">
    <name type="scientific">Pedosphaera parvula (strain Ellin514)</name>
    <dbReference type="NCBI Taxonomy" id="320771"/>
    <lineage>
        <taxon>Bacteria</taxon>
        <taxon>Pseudomonadati</taxon>
        <taxon>Verrucomicrobiota</taxon>
        <taxon>Pedosphaerae</taxon>
        <taxon>Pedosphaerales</taxon>
        <taxon>Pedosphaeraceae</taxon>
        <taxon>Pedosphaera</taxon>
    </lineage>
</organism>
<evidence type="ECO:0000256" key="8">
    <source>
        <dbReference type="HAMAP-Rule" id="MF_00421"/>
    </source>
</evidence>
<dbReference type="GO" id="GO:0005524">
    <property type="term" value="F:ATP binding"/>
    <property type="evidence" value="ECO:0007669"/>
    <property type="project" value="UniProtKB-KW"/>
</dbReference>
<evidence type="ECO:0000256" key="1">
    <source>
        <dbReference type="ARBA" id="ARBA00022490"/>
    </source>
</evidence>
<keyword evidence="7 8" id="KW-0315">Glutamine amidotransferase</keyword>
<comment type="pathway">
    <text evidence="8">Purine metabolism; IMP biosynthesis via de novo pathway; 5-amino-1-(5-phospho-D-ribosyl)imidazole from N(2)-formyl-N(1)-(5-phospho-D-ribosyl)glycinamide: step 1/2.</text>
</comment>
<dbReference type="PANTHER" id="PTHR47552:SF1">
    <property type="entry name" value="PHOSPHORIBOSYLFORMYLGLYCINAMIDINE SYNTHASE SUBUNIT PURQ"/>
    <property type="match status" value="1"/>
</dbReference>
<dbReference type="GO" id="GO:0005737">
    <property type="term" value="C:cytoplasm"/>
    <property type="evidence" value="ECO:0007669"/>
    <property type="project" value="UniProtKB-SubCell"/>
</dbReference>
<comment type="catalytic activity">
    <reaction evidence="8">
        <text>L-glutamine + H2O = L-glutamate + NH4(+)</text>
        <dbReference type="Rhea" id="RHEA:15889"/>
        <dbReference type="ChEBI" id="CHEBI:15377"/>
        <dbReference type="ChEBI" id="CHEBI:28938"/>
        <dbReference type="ChEBI" id="CHEBI:29985"/>
        <dbReference type="ChEBI" id="CHEBI:58359"/>
        <dbReference type="EC" id="3.5.1.2"/>
    </reaction>
</comment>
<feature type="active site" description="Nucleophile" evidence="8">
    <location>
        <position position="86"/>
    </location>
</feature>
<dbReference type="PIRSF" id="PIRSF001586">
    <property type="entry name" value="FGAM_synth_I"/>
    <property type="match status" value="1"/>
</dbReference>
<dbReference type="EMBL" id="ABOX02000058">
    <property type="protein sequence ID" value="EEF57752.1"/>
    <property type="molecule type" value="Genomic_DNA"/>
</dbReference>
<dbReference type="OrthoDB" id="9804441at2"/>
<dbReference type="GO" id="GO:0004359">
    <property type="term" value="F:glutaminase activity"/>
    <property type="evidence" value="ECO:0007669"/>
    <property type="project" value="UniProtKB-EC"/>
</dbReference>
<comment type="subcellular location">
    <subcellularLocation>
        <location evidence="8">Cytoplasm</location>
    </subcellularLocation>
</comment>
<dbReference type="NCBIfam" id="TIGR01737">
    <property type="entry name" value="FGAM_synth_I"/>
    <property type="match status" value="1"/>
</dbReference>
<keyword evidence="6 8" id="KW-0067">ATP-binding</keyword>
<dbReference type="EC" id="3.5.1.2" evidence="8"/>
<comment type="function">
    <text evidence="8">Part of the phosphoribosylformylglycinamidine synthase complex involved in the purines biosynthetic pathway. Catalyzes the ATP-dependent conversion of formylglycinamide ribonucleotide (FGAR) and glutamine to yield formylglycinamidine ribonucleotide (FGAM) and glutamate. The FGAM synthase complex is composed of three subunits. PurQ produces an ammonia molecule by converting glutamine to glutamate. PurL transfers the ammonia molecule to FGAR to form FGAM in an ATP-dependent manner. PurS interacts with PurQ and PurL and is thought to assist in the transfer of the ammonia molecule from PurQ to PurL.</text>
</comment>
<keyword evidence="3 8" id="KW-0547">Nucleotide-binding</keyword>
<dbReference type="GO" id="GO:0004642">
    <property type="term" value="F:phosphoribosylformylglycinamidine synthase activity"/>
    <property type="evidence" value="ECO:0007669"/>
    <property type="project" value="UniProtKB-UniRule"/>
</dbReference>
<feature type="active site" evidence="8">
    <location>
        <position position="205"/>
    </location>
</feature>
<evidence type="ECO:0000256" key="4">
    <source>
        <dbReference type="ARBA" id="ARBA00022755"/>
    </source>
</evidence>
<dbReference type="HAMAP" id="MF_00421">
    <property type="entry name" value="PurQ"/>
    <property type="match status" value="1"/>
</dbReference>
<accession>B9XQX5</accession>
<gene>
    <name evidence="8" type="primary">purQ</name>
    <name evidence="9" type="ORF">Cflav_PD0634</name>
</gene>
<dbReference type="STRING" id="320771.Cflav_PD0634"/>
<evidence type="ECO:0000313" key="9">
    <source>
        <dbReference type="EMBL" id="EEF57752.1"/>
    </source>
</evidence>
<dbReference type="RefSeq" id="WP_007418210.1">
    <property type="nucleotide sequence ID" value="NZ_ABOX02000058.1"/>
</dbReference>
<sequence>MNFAVLQFPASNCDQDAVHALRNVFGHSARLLWHKETSLGDVDAVLIPGGFSYGDYLRTGAIARFSPVMQAVQTFAANGGLVLGICNGFQILCEAGLLPGALIRNRSLQFRCEHVFVKTVTKDSPFTGQVPDGKLMRIPIAHGEGCYFADEETISRLKSNNQILWQYVNDKGEATEVANPNGSVQNIAGICNERRNVAGLMPHPERACEPLLGSADGRLIFESFLNYLQNKNVAKAA</sequence>
<keyword evidence="4 8" id="KW-0658">Purine biosynthesis</keyword>
<dbReference type="Gene3D" id="3.40.50.880">
    <property type="match status" value="1"/>
</dbReference>
<keyword evidence="1 8" id="KW-0963">Cytoplasm</keyword>
<comment type="catalytic activity">
    <reaction evidence="8">
        <text>N(2)-formyl-N(1)-(5-phospho-beta-D-ribosyl)glycinamide + L-glutamine + ATP + H2O = 2-formamido-N(1)-(5-O-phospho-beta-D-ribosyl)acetamidine + L-glutamate + ADP + phosphate + H(+)</text>
        <dbReference type="Rhea" id="RHEA:17129"/>
        <dbReference type="ChEBI" id="CHEBI:15377"/>
        <dbReference type="ChEBI" id="CHEBI:15378"/>
        <dbReference type="ChEBI" id="CHEBI:29985"/>
        <dbReference type="ChEBI" id="CHEBI:30616"/>
        <dbReference type="ChEBI" id="CHEBI:43474"/>
        <dbReference type="ChEBI" id="CHEBI:58359"/>
        <dbReference type="ChEBI" id="CHEBI:147286"/>
        <dbReference type="ChEBI" id="CHEBI:147287"/>
        <dbReference type="ChEBI" id="CHEBI:456216"/>
        <dbReference type="EC" id="6.3.5.3"/>
    </reaction>
</comment>
<dbReference type="GO" id="GO:0006189">
    <property type="term" value="P:'de novo' IMP biosynthetic process"/>
    <property type="evidence" value="ECO:0007669"/>
    <property type="project" value="UniProtKB-UniRule"/>
</dbReference>
<dbReference type="PANTHER" id="PTHR47552">
    <property type="entry name" value="PHOSPHORIBOSYLFORMYLGLYCINAMIDINE SYNTHASE SUBUNIT PURQ"/>
    <property type="match status" value="1"/>
</dbReference>
<evidence type="ECO:0000256" key="7">
    <source>
        <dbReference type="ARBA" id="ARBA00022962"/>
    </source>
</evidence>
<dbReference type="PROSITE" id="PS51273">
    <property type="entry name" value="GATASE_TYPE_1"/>
    <property type="match status" value="1"/>
</dbReference>
<name>B9XQX5_PEDPL</name>
<proteinExistence type="inferred from homology"/>
<keyword evidence="2 8" id="KW-0436">Ligase</keyword>
<dbReference type="InterPro" id="IPR010075">
    <property type="entry name" value="PRibForGlyAmidine_synth_PurQ"/>
</dbReference>
<dbReference type="NCBIfam" id="NF002957">
    <property type="entry name" value="PRK03619.1"/>
    <property type="match status" value="1"/>
</dbReference>
<comment type="subunit">
    <text evidence="8">Part of the FGAM synthase complex composed of 1 PurL, 1 PurQ and 2 PurS subunits.</text>
</comment>
<evidence type="ECO:0000256" key="2">
    <source>
        <dbReference type="ARBA" id="ARBA00022598"/>
    </source>
</evidence>
<keyword evidence="5 8" id="KW-0378">Hydrolase</keyword>
<dbReference type="SMART" id="SM01211">
    <property type="entry name" value="GATase_5"/>
    <property type="match status" value="1"/>
</dbReference>
<dbReference type="InterPro" id="IPR029062">
    <property type="entry name" value="Class_I_gatase-like"/>
</dbReference>
<dbReference type="Pfam" id="PF13507">
    <property type="entry name" value="GATase_5"/>
    <property type="match status" value="1"/>
</dbReference>
<evidence type="ECO:0000256" key="6">
    <source>
        <dbReference type="ARBA" id="ARBA00022840"/>
    </source>
</evidence>
<evidence type="ECO:0000256" key="3">
    <source>
        <dbReference type="ARBA" id="ARBA00022741"/>
    </source>
</evidence>
<dbReference type="AlphaFoldDB" id="B9XQX5"/>
<dbReference type="Proteomes" id="UP000003688">
    <property type="component" value="Unassembled WGS sequence"/>
</dbReference>
<reference evidence="9 10" key="1">
    <citation type="journal article" date="2011" name="J. Bacteriol.">
        <title>Genome sequence of 'Pedosphaera parvula' Ellin514, an aerobic Verrucomicrobial isolate from pasture soil.</title>
        <authorList>
            <person name="Kant R."/>
            <person name="van Passel M.W."/>
            <person name="Sangwan P."/>
            <person name="Palva A."/>
            <person name="Lucas S."/>
            <person name="Copeland A."/>
            <person name="Lapidus A."/>
            <person name="Glavina Del Rio T."/>
            <person name="Dalin E."/>
            <person name="Tice H."/>
            <person name="Bruce D."/>
            <person name="Goodwin L."/>
            <person name="Pitluck S."/>
            <person name="Chertkov O."/>
            <person name="Larimer F.W."/>
            <person name="Land M.L."/>
            <person name="Hauser L."/>
            <person name="Brettin T.S."/>
            <person name="Detter J.C."/>
            <person name="Han S."/>
            <person name="de Vos W.M."/>
            <person name="Janssen P.H."/>
            <person name="Smidt H."/>
        </authorList>
    </citation>
    <scope>NUCLEOTIDE SEQUENCE [LARGE SCALE GENOMIC DNA]</scope>
    <source>
        <strain evidence="9 10">Ellin514</strain>
    </source>
</reference>
<evidence type="ECO:0000256" key="5">
    <source>
        <dbReference type="ARBA" id="ARBA00022801"/>
    </source>
</evidence>
<dbReference type="EC" id="6.3.5.3" evidence="8"/>
<protein>
    <recommendedName>
        <fullName evidence="8">Phosphoribosylformylglycinamidine synthase subunit PurQ</fullName>
        <shortName evidence="8">FGAM synthase</shortName>
        <ecNumber evidence="8">6.3.5.3</ecNumber>
    </recommendedName>
    <alternativeName>
        <fullName evidence="8">Formylglycinamide ribonucleotide amidotransferase subunit I</fullName>
        <shortName evidence="8">FGAR amidotransferase I</shortName>
        <shortName evidence="8">FGAR-AT I</shortName>
    </alternativeName>
    <alternativeName>
        <fullName evidence="8">Glutaminase PurQ</fullName>
        <ecNumber evidence="8">3.5.1.2</ecNumber>
    </alternativeName>
    <alternativeName>
        <fullName evidence="8">Phosphoribosylformylglycinamidine synthase subunit I</fullName>
    </alternativeName>
</protein>
<dbReference type="UniPathway" id="UPA00074">
    <property type="reaction ID" value="UER00128"/>
</dbReference>
<evidence type="ECO:0000313" key="10">
    <source>
        <dbReference type="Proteomes" id="UP000003688"/>
    </source>
</evidence>
<comment type="caution">
    <text evidence="9">The sequence shown here is derived from an EMBL/GenBank/DDBJ whole genome shotgun (WGS) entry which is preliminary data.</text>
</comment>
<dbReference type="CDD" id="cd01740">
    <property type="entry name" value="GATase1_FGAR_AT"/>
    <property type="match status" value="1"/>
</dbReference>